<dbReference type="STRING" id="947013.SAMN04488109_1080"/>
<organism evidence="2 3">
    <name type="scientific">Chryseolinea serpens</name>
    <dbReference type="NCBI Taxonomy" id="947013"/>
    <lineage>
        <taxon>Bacteria</taxon>
        <taxon>Pseudomonadati</taxon>
        <taxon>Bacteroidota</taxon>
        <taxon>Cytophagia</taxon>
        <taxon>Cytophagales</taxon>
        <taxon>Fulvivirgaceae</taxon>
        <taxon>Chryseolinea</taxon>
    </lineage>
</organism>
<dbReference type="EMBL" id="FQWQ01000001">
    <property type="protein sequence ID" value="SHG61345.1"/>
    <property type="molecule type" value="Genomic_DNA"/>
</dbReference>
<protein>
    <submittedName>
        <fullName evidence="2">Acyl-CoA reductase (LuxC)</fullName>
    </submittedName>
</protein>
<dbReference type="GO" id="GO:0008218">
    <property type="term" value="P:bioluminescence"/>
    <property type="evidence" value="ECO:0007669"/>
    <property type="project" value="InterPro"/>
</dbReference>
<reference evidence="2 3" key="1">
    <citation type="submission" date="2016-11" db="EMBL/GenBank/DDBJ databases">
        <authorList>
            <person name="Jaros S."/>
            <person name="Januszkiewicz K."/>
            <person name="Wedrychowicz H."/>
        </authorList>
    </citation>
    <scope>NUCLEOTIDE SEQUENCE [LARGE SCALE GENOMIC DNA]</scope>
    <source>
        <strain evidence="2 3">DSM 24574</strain>
    </source>
</reference>
<dbReference type="Pfam" id="PF05893">
    <property type="entry name" value="LuxC"/>
    <property type="match status" value="1"/>
</dbReference>
<evidence type="ECO:0000313" key="3">
    <source>
        <dbReference type="Proteomes" id="UP000184212"/>
    </source>
</evidence>
<name>A0A1M5L8T7_9BACT</name>
<evidence type="ECO:0000256" key="1">
    <source>
        <dbReference type="ARBA" id="ARBA00022857"/>
    </source>
</evidence>
<dbReference type="InterPro" id="IPR008670">
    <property type="entry name" value="CoA_reduct_LuxC"/>
</dbReference>
<dbReference type="RefSeq" id="WP_073131761.1">
    <property type="nucleotide sequence ID" value="NZ_FQWQ01000001.1"/>
</dbReference>
<dbReference type="AlphaFoldDB" id="A0A1M5L8T7"/>
<dbReference type="OrthoDB" id="1522941at2"/>
<keyword evidence="3" id="KW-1185">Reference proteome</keyword>
<dbReference type="SUPFAM" id="SSF53720">
    <property type="entry name" value="ALDH-like"/>
    <property type="match status" value="1"/>
</dbReference>
<accession>A0A1M5L8T7</accession>
<sequence>MKVEERLNAFGELGRMLREMGDDALQSLAWKTRNENSWFTEDSVRMAVSGVAKFLTPESLRQWTSVYDLEPVVSKKIAVVMAGNIPLVGFHDFLCVLIAGHSILIKRSSKDSALIQFVVDRLVEIEPRFAERIAFGEQLKGFDAIIATGSDNASRYFEYYFSKYPHIIRKNRTSVAVLDGTESDEDVNRLGIDVFSYFGLGCRNVSKLFVPAGYPLANVLRPWESFREIVNHHKYANNYDYQKSVLLVSQTSFLDNGSVILQENQKLVSPISVVYYEYYESVAALRLMLEQSKDKIQCVVGDSKEAKIKFGQSQFPEVGDYADQIDTLQFLIALP</sequence>
<proteinExistence type="predicted"/>
<gene>
    <name evidence="2" type="ORF">SAMN04488109_1080</name>
</gene>
<keyword evidence="1" id="KW-0521">NADP</keyword>
<dbReference type="Proteomes" id="UP000184212">
    <property type="component" value="Unassembled WGS sequence"/>
</dbReference>
<dbReference type="GO" id="GO:0003995">
    <property type="term" value="F:acyl-CoA dehydrogenase activity"/>
    <property type="evidence" value="ECO:0007669"/>
    <property type="project" value="InterPro"/>
</dbReference>
<dbReference type="InterPro" id="IPR016161">
    <property type="entry name" value="Ald_DH/histidinol_DH"/>
</dbReference>
<evidence type="ECO:0000313" key="2">
    <source>
        <dbReference type="EMBL" id="SHG61345.1"/>
    </source>
</evidence>